<protein>
    <submittedName>
        <fullName evidence="1">Uncharacterized protein</fullName>
    </submittedName>
</protein>
<dbReference type="Proteomes" id="UP001139411">
    <property type="component" value="Unassembled WGS sequence"/>
</dbReference>
<organism evidence="1 2">
    <name type="scientific">Dyadobacter chenhuakuii</name>
    <dbReference type="NCBI Taxonomy" id="2909339"/>
    <lineage>
        <taxon>Bacteria</taxon>
        <taxon>Pseudomonadati</taxon>
        <taxon>Bacteroidota</taxon>
        <taxon>Cytophagia</taxon>
        <taxon>Cytophagales</taxon>
        <taxon>Spirosomataceae</taxon>
        <taxon>Dyadobacter</taxon>
    </lineage>
</organism>
<proteinExistence type="predicted"/>
<evidence type="ECO:0000313" key="1">
    <source>
        <dbReference type="EMBL" id="MCF2498374.1"/>
    </source>
</evidence>
<comment type="caution">
    <text evidence="1">The sequence shown here is derived from an EMBL/GenBank/DDBJ whole genome shotgun (WGS) entry which is preliminary data.</text>
</comment>
<reference evidence="1" key="1">
    <citation type="submission" date="2022-01" db="EMBL/GenBank/DDBJ databases">
        <title>Novel species in genus Dyadobacter.</title>
        <authorList>
            <person name="Ma C."/>
        </authorList>
    </citation>
    <scope>NUCLEOTIDE SEQUENCE</scope>
    <source>
        <strain evidence="1">CY357</strain>
    </source>
</reference>
<sequence length="166" mass="19521">MAKIITFSRTFPAYHPKSGQPTDFVHKIWKSVPVVKMQLVPYAEAYFESFPWEPNEVERFHKLLPKHHTIRAGHRWKAGEVFSPRVWSGKPYNSPMITIAPDITIETVWNVEVDEDGCFWIYCNREGEDILDEVAQNDGLSRKDMLDWFDTPFTGQIICWNRNIEY</sequence>
<gene>
    <name evidence="1" type="ORF">L0661_08655</name>
</gene>
<dbReference type="RefSeq" id="WP_235177509.1">
    <property type="nucleotide sequence ID" value="NZ_JAKFFV010000004.1"/>
</dbReference>
<accession>A0A9X1QC83</accession>
<evidence type="ECO:0000313" key="2">
    <source>
        <dbReference type="Proteomes" id="UP001139411"/>
    </source>
</evidence>
<name>A0A9X1QC83_9BACT</name>
<dbReference type="EMBL" id="JAKFFV010000004">
    <property type="protein sequence ID" value="MCF2498374.1"/>
    <property type="molecule type" value="Genomic_DNA"/>
</dbReference>
<dbReference type="AlphaFoldDB" id="A0A9X1QC83"/>